<dbReference type="RefSeq" id="WP_094451753.1">
    <property type="nucleotide sequence ID" value="NZ_NMVI01000027.1"/>
</dbReference>
<evidence type="ECO:0000313" key="1">
    <source>
        <dbReference type="EMBL" id="OYN84691.1"/>
    </source>
</evidence>
<organism evidence="1 2">
    <name type="scientific">Parenemella sanctibonifatiensis</name>
    <dbReference type="NCBI Taxonomy" id="2016505"/>
    <lineage>
        <taxon>Bacteria</taxon>
        <taxon>Bacillati</taxon>
        <taxon>Actinomycetota</taxon>
        <taxon>Actinomycetes</taxon>
        <taxon>Propionibacteriales</taxon>
        <taxon>Propionibacteriaceae</taxon>
        <taxon>Parenemella</taxon>
    </lineage>
</organism>
<accession>A0A255E110</accession>
<reference evidence="1 2" key="1">
    <citation type="submission" date="2017-07" db="EMBL/GenBank/DDBJ databases">
        <title>Draft whole genome sequences of clinical Proprionibacteriaceae strains.</title>
        <authorList>
            <person name="Bernier A.-M."/>
            <person name="Bernard K."/>
            <person name="Domingo M.-C."/>
        </authorList>
    </citation>
    <scope>NUCLEOTIDE SEQUENCE [LARGE SCALE GENOMIC DNA]</scope>
    <source>
        <strain evidence="1 2">NML 160184</strain>
    </source>
</reference>
<dbReference type="Proteomes" id="UP000216533">
    <property type="component" value="Unassembled WGS sequence"/>
</dbReference>
<dbReference type="AlphaFoldDB" id="A0A255E110"/>
<dbReference type="EMBL" id="NMVI01000027">
    <property type="protein sequence ID" value="OYN84691.1"/>
    <property type="molecule type" value="Genomic_DNA"/>
</dbReference>
<sequence>MSQVAPGSSFTVDPAQLDVFASSVQELTDTMARHTEEFRALHLDRGVFGRLPMVSSQVHDKYTEHVERGTEAFATANALLTNANNRAQDTAAAYREIETDHSLLAEIIGQELKQR</sequence>
<evidence type="ECO:0000313" key="2">
    <source>
        <dbReference type="Proteomes" id="UP000216533"/>
    </source>
</evidence>
<protein>
    <submittedName>
        <fullName evidence="1">Uncharacterized protein</fullName>
    </submittedName>
</protein>
<proteinExistence type="predicted"/>
<name>A0A255E110_9ACTN</name>
<comment type="caution">
    <text evidence="1">The sequence shown here is derived from an EMBL/GenBank/DDBJ whole genome shotgun (WGS) entry which is preliminary data.</text>
</comment>
<gene>
    <name evidence="1" type="ORF">CGZ92_12765</name>
</gene>